<feature type="signal peptide" evidence="1">
    <location>
        <begin position="1"/>
        <end position="26"/>
    </location>
</feature>
<protein>
    <submittedName>
        <fullName evidence="2">Uncharacterized protein</fullName>
    </submittedName>
</protein>
<dbReference type="AlphaFoldDB" id="A0A6G1M7P8"/>
<feature type="chain" id="PRO_5041133275" evidence="1">
    <location>
        <begin position="27"/>
        <end position="383"/>
    </location>
</feature>
<evidence type="ECO:0000313" key="3">
    <source>
        <dbReference type="Proteomes" id="UP000483672"/>
    </source>
</evidence>
<reference evidence="2 3" key="1">
    <citation type="submission" date="2019-06" db="EMBL/GenBank/DDBJ databases">
        <authorList>
            <person name="Palmer J.M."/>
        </authorList>
    </citation>
    <scope>NUCLEOTIDE SEQUENCE [LARGE SCALE GENOMIC DNA]</scope>
    <source>
        <strain evidence="2 3">TWF191</strain>
    </source>
</reference>
<organism evidence="2 3">
    <name type="scientific">Orbilia oligospora</name>
    <name type="common">Nematode-trapping fungus</name>
    <name type="synonym">Arthrobotrys oligospora</name>
    <dbReference type="NCBI Taxonomy" id="2813651"/>
    <lineage>
        <taxon>Eukaryota</taxon>
        <taxon>Fungi</taxon>
        <taxon>Dikarya</taxon>
        <taxon>Ascomycota</taxon>
        <taxon>Pezizomycotina</taxon>
        <taxon>Orbiliomycetes</taxon>
        <taxon>Orbiliales</taxon>
        <taxon>Orbiliaceae</taxon>
        <taxon>Orbilia</taxon>
    </lineage>
</organism>
<dbReference type="EMBL" id="WIPF01000007">
    <property type="protein sequence ID" value="KAF3230568.1"/>
    <property type="molecule type" value="Genomic_DNA"/>
</dbReference>
<dbReference type="Proteomes" id="UP000483672">
    <property type="component" value="Unassembled WGS sequence"/>
</dbReference>
<accession>A0A6G1M7P8</accession>
<evidence type="ECO:0000256" key="1">
    <source>
        <dbReference type="SAM" id="SignalP"/>
    </source>
</evidence>
<comment type="caution">
    <text evidence="2">The sequence shown here is derived from an EMBL/GenBank/DDBJ whole genome shotgun (WGS) entry which is preliminary data.</text>
</comment>
<evidence type="ECO:0000313" key="2">
    <source>
        <dbReference type="EMBL" id="KAF3230568.1"/>
    </source>
</evidence>
<proteinExistence type="predicted"/>
<sequence>MRLCTSCQWATVVFWVNFVLLPTANCYKGVVKHEKWIEWLESPQPINNGYWLDYKNKPAWYFRELGESLVELFSKIETTHPLQTTVEQINKALSNNGPKGLATLTIEIIDGMRAVRRSEEGFDEADIQDNEANEFVTEGESVRMLTGQSLASDLMGNYAIPMEHARLAPQEQLDLALDSEIGFLGDTQRSLNSASDVLDDSALEKELFEKIEGSHEPMLRTFEVLMDQIINSPVELKIDIWETRTGGLFKTEVFVAIINLYKAVSGKVPLRDAEGLSYWLYNATSLSTDFIGDRVVKYNTQSKEDIRIAFEAIVRALDSVGHRLGGWLGNLEKVLVKKENIQLVRKPVVDLQLLVWAYRVNFGQLYKVVDEGIKLPSSFFKNR</sequence>
<name>A0A6G1M7P8_ORBOL</name>
<keyword evidence="1" id="KW-0732">Signal</keyword>
<gene>
    <name evidence="2" type="ORF">TWF191_009483</name>
</gene>